<accession>A0A444ZT31</accession>
<reference evidence="2 3" key="1">
    <citation type="submission" date="2019-01" db="EMBL/GenBank/DDBJ databases">
        <title>Sequencing of cultivated peanut Arachis hypogaea provides insights into genome evolution and oil improvement.</title>
        <authorList>
            <person name="Chen X."/>
        </authorList>
    </citation>
    <scope>NUCLEOTIDE SEQUENCE [LARGE SCALE GENOMIC DNA]</scope>
    <source>
        <strain evidence="3">cv. Fuhuasheng</strain>
        <tissue evidence="2">Leaves</tissue>
    </source>
</reference>
<dbReference type="Proteomes" id="UP000289738">
    <property type="component" value="Chromosome B03"/>
</dbReference>
<evidence type="ECO:0000313" key="3">
    <source>
        <dbReference type="Proteomes" id="UP000289738"/>
    </source>
</evidence>
<organism evidence="2 3">
    <name type="scientific">Arachis hypogaea</name>
    <name type="common">Peanut</name>
    <dbReference type="NCBI Taxonomy" id="3818"/>
    <lineage>
        <taxon>Eukaryota</taxon>
        <taxon>Viridiplantae</taxon>
        <taxon>Streptophyta</taxon>
        <taxon>Embryophyta</taxon>
        <taxon>Tracheophyta</taxon>
        <taxon>Spermatophyta</taxon>
        <taxon>Magnoliopsida</taxon>
        <taxon>eudicotyledons</taxon>
        <taxon>Gunneridae</taxon>
        <taxon>Pentapetalae</taxon>
        <taxon>rosids</taxon>
        <taxon>fabids</taxon>
        <taxon>Fabales</taxon>
        <taxon>Fabaceae</taxon>
        <taxon>Papilionoideae</taxon>
        <taxon>50 kb inversion clade</taxon>
        <taxon>dalbergioids sensu lato</taxon>
        <taxon>Dalbergieae</taxon>
        <taxon>Pterocarpus clade</taxon>
        <taxon>Arachis</taxon>
    </lineage>
</organism>
<feature type="region of interest" description="Disordered" evidence="1">
    <location>
        <begin position="144"/>
        <end position="171"/>
    </location>
</feature>
<comment type="caution">
    <text evidence="2">The sequence shown here is derived from an EMBL/GenBank/DDBJ whole genome shotgun (WGS) entry which is preliminary data.</text>
</comment>
<proteinExistence type="predicted"/>
<protein>
    <recommendedName>
        <fullName evidence="4">Transposase MuDR plant domain-containing protein</fullName>
    </recommendedName>
</protein>
<dbReference type="AlphaFoldDB" id="A0A444ZT31"/>
<keyword evidence="3" id="KW-1185">Reference proteome</keyword>
<evidence type="ECO:0000313" key="2">
    <source>
        <dbReference type="EMBL" id="RYR17316.1"/>
    </source>
</evidence>
<name>A0A444ZT31_ARAHY</name>
<sequence length="248" mass="28951">MDDFSVRVHHRRGGDRFCSDKSKTEYIDGEMLGVEVRLLRKSVWMLVVGQVTLEKPKLLKWWPKGVEMEVEDSEEEDDSNDSDYEVDFDLCYSDSKDDYCEDDGLFDIDITLGEMHQDIRKSKKSKIVVEKLKKKKKDAIGKRTSSCLSDDEGLNNDELEEISSEDDEGGKRKFSIHKESKDMSNYKWEVEILYATKEKFKKIVTSYTVHTMSNMKFLMVDNVRVMAKCEDRCECFVYAVKMANEDSW</sequence>
<feature type="compositionally biased region" description="Acidic residues" evidence="1">
    <location>
        <begin position="149"/>
        <end position="168"/>
    </location>
</feature>
<dbReference type="EMBL" id="SDMP01000013">
    <property type="protein sequence ID" value="RYR17316.1"/>
    <property type="molecule type" value="Genomic_DNA"/>
</dbReference>
<evidence type="ECO:0008006" key="4">
    <source>
        <dbReference type="Google" id="ProtNLM"/>
    </source>
</evidence>
<gene>
    <name evidence="2" type="ORF">Ahy_B03g062083</name>
</gene>
<evidence type="ECO:0000256" key="1">
    <source>
        <dbReference type="SAM" id="MobiDB-lite"/>
    </source>
</evidence>